<evidence type="ECO:0000256" key="3">
    <source>
        <dbReference type="ARBA" id="ARBA00022679"/>
    </source>
</evidence>
<dbReference type="NCBIfam" id="TIGR00726">
    <property type="entry name" value="peptidoglycan editing factor PgeF"/>
    <property type="match status" value="1"/>
</dbReference>
<evidence type="ECO:0000256" key="4">
    <source>
        <dbReference type="ARBA" id="ARBA00022723"/>
    </source>
</evidence>
<dbReference type="Pfam" id="PF02578">
    <property type="entry name" value="Cu-oxidase_4"/>
    <property type="match status" value="1"/>
</dbReference>
<proteinExistence type="inferred from homology"/>
<reference evidence="12" key="1">
    <citation type="submission" date="2016-10" db="EMBL/GenBank/DDBJ databases">
        <authorList>
            <person name="Varghese N."/>
            <person name="Submissions S."/>
        </authorList>
    </citation>
    <scope>NUCLEOTIDE SEQUENCE [LARGE SCALE GENOMIC DNA]</scope>
    <source>
        <strain evidence="12">DSM 8415</strain>
    </source>
</reference>
<evidence type="ECO:0000256" key="7">
    <source>
        <dbReference type="ARBA" id="ARBA00047989"/>
    </source>
</evidence>
<protein>
    <recommendedName>
        <fullName evidence="10">Purine nucleoside phosphorylase</fullName>
    </recommendedName>
</protein>
<dbReference type="GO" id="GO:0005507">
    <property type="term" value="F:copper ion binding"/>
    <property type="evidence" value="ECO:0007669"/>
    <property type="project" value="TreeGrafter"/>
</dbReference>
<evidence type="ECO:0000256" key="8">
    <source>
        <dbReference type="ARBA" id="ARBA00048968"/>
    </source>
</evidence>
<dbReference type="InterPro" id="IPR003730">
    <property type="entry name" value="Cu_polyphenol_OxRdtase"/>
</dbReference>
<comment type="catalytic activity">
    <reaction evidence="1">
        <text>inosine + phosphate = alpha-D-ribose 1-phosphate + hypoxanthine</text>
        <dbReference type="Rhea" id="RHEA:27646"/>
        <dbReference type="ChEBI" id="CHEBI:17368"/>
        <dbReference type="ChEBI" id="CHEBI:17596"/>
        <dbReference type="ChEBI" id="CHEBI:43474"/>
        <dbReference type="ChEBI" id="CHEBI:57720"/>
        <dbReference type="EC" id="2.4.2.1"/>
    </reaction>
    <physiologicalReaction direction="left-to-right" evidence="1">
        <dbReference type="Rhea" id="RHEA:27647"/>
    </physiologicalReaction>
</comment>
<dbReference type="SUPFAM" id="SSF64438">
    <property type="entry name" value="CNF1/YfiH-like putative cysteine hydrolases"/>
    <property type="match status" value="1"/>
</dbReference>
<name>A0A1G6KLZ7_9BACT</name>
<evidence type="ECO:0000256" key="2">
    <source>
        <dbReference type="ARBA" id="ARBA00007353"/>
    </source>
</evidence>
<evidence type="ECO:0000256" key="1">
    <source>
        <dbReference type="ARBA" id="ARBA00000553"/>
    </source>
</evidence>
<dbReference type="GO" id="GO:0017061">
    <property type="term" value="F:S-methyl-5-thioadenosine phosphorylase activity"/>
    <property type="evidence" value="ECO:0007669"/>
    <property type="project" value="UniProtKB-EC"/>
</dbReference>
<evidence type="ECO:0000313" key="11">
    <source>
        <dbReference type="EMBL" id="SDC31984.1"/>
    </source>
</evidence>
<dbReference type="GO" id="GO:0016787">
    <property type="term" value="F:hydrolase activity"/>
    <property type="evidence" value="ECO:0007669"/>
    <property type="project" value="UniProtKB-KW"/>
</dbReference>
<keyword evidence="6" id="KW-0862">Zinc</keyword>
<comment type="similarity">
    <text evidence="2 10">Belongs to the purine nucleoside phosphorylase YfiH/LACC1 family.</text>
</comment>
<dbReference type="CDD" id="cd16833">
    <property type="entry name" value="YfiH"/>
    <property type="match status" value="1"/>
</dbReference>
<evidence type="ECO:0000256" key="10">
    <source>
        <dbReference type="RuleBase" id="RU361274"/>
    </source>
</evidence>
<gene>
    <name evidence="11" type="ORF">SAMN05660835_00632</name>
</gene>
<dbReference type="AlphaFoldDB" id="A0A1G6KLZ7"/>
<comment type="catalytic activity">
    <reaction evidence="7">
        <text>adenosine + H2O + H(+) = inosine + NH4(+)</text>
        <dbReference type="Rhea" id="RHEA:24408"/>
        <dbReference type="ChEBI" id="CHEBI:15377"/>
        <dbReference type="ChEBI" id="CHEBI:15378"/>
        <dbReference type="ChEBI" id="CHEBI:16335"/>
        <dbReference type="ChEBI" id="CHEBI:17596"/>
        <dbReference type="ChEBI" id="CHEBI:28938"/>
        <dbReference type="EC" id="3.5.4.4"/>
    </reaction>
    <physiologicalReaction direction="left-to-right" evidence="7">
        <dbReference type="Rhea" id="RHEA:24409"/>
    </physiologicalReaction>
</comment>
<keyword evidence="4" id="KW-0479">Metal-binding</keyword>
<dbReference type="PANTHER" id="PTHR30616">
    <property type="entry name" value="UNCHARACTERIZED PROTEIN YFIH"/>
    <property type="match status" value="1"/>
</dbReference>
<evidence type="ECO:0000256" key="6">
    <source>
        <dbReference type="ARBA" id="ARBA00022833"/>
    </source>
</evidence>
<evidence type="ECO:0000256" key="9">
    <source>
        <dbReference type="ARBA" id="ARBA00049893"/>
    </source>
</evidence>
<evidence type="ECO:0000256" key="5">
    <source>
        <dbReference type="ARBA" id="ARBA00022801"/>
    </source>
</evidence>
<accession>A0A1G6KLZ7</accession>
<comment type="catalytic activity">
    <reaction evidence="9">
        <text>S-methyl-5'-thioadenosine + phosphate = 5-(methylsulfanyl)-alpha-D-ribose 1-phosphate + adenine</text>
        <dbReference type="Rhea" id="RHEA:11852"/>
        <dbReference type="ChEBI" id="CHEBI:16708"/>
        <dbReference type="ChEBI" id="CHEBI:17509"/>
        <dbReference type="ChEBI" id="CHEBI:43474"/>
        <dbReference type="ChEBI" id="CHEBI:58533"/>
        <dbReference type="EC" id="2.4.2.28"/>
    </reaction>
    <physiologicalReaction direction="left-to-right" evidence="9">
        <dbReference type="Rhea" id="RHEA:11853"/>
    </physiologicalReaction>
</comment>
<dbReference type="Proteomes" id="UP000199411">
    <property type="component" value="Unassembled WGS sequence"/>
</dbReference>
<dbReference type="OrthoDB" id="4279at2"/>
<dbReference type="InterPro" id="IPR011324">
    <property type="entry name" value="Cytotoxic_necrot_fac-like_cat"/>
</dbReference>
<dbReference type="InterPro" id="IPR038371">
    <property type="entry name" value="Cu_polyphenol_OxRdtase_sf"/>
</dbReference>
<organism evidence="11 12">
    <name type="scientific">Desulfurella multipotens</name>
    <dbReference type="NCBI Taxonomy" id="79269"/>
    <lineage>
        <taxon>Bacteria</taxon>
        <taxon>Pseudomonadati</taxon>
        <taxon>Campylobacterota</taxon>
        <taxon>Desulfurellia</taxon>
        <taxon>Desulfurellales</taxon>
        <taxon>Desulfurellaceae</taxon>
        <taxon>Desulfurella</taxon>
    </lineage>
</organism>
<dbReference type="Gene3D" id="3.60.140.10">
    <property type="entry name" value="CNF1/YfiH-like putative cysteine hydrolases"/>
    <property type="match status" value="1"/>
</dbReference>
<evidence type="ECO:0000313" key="12">
    <source>
        <dbReference type="Proteomes" id="UP000199411"/>
    </source>
</evidence>
<keyword evidence="12" id="KW-1185">Reference proteome</keyword>
<dbReference type="RefSeq" id="WP_092128097.1">
    <property type="nucleotide sequence ID" value="NZ_FMYU01000004.1"/>
</dbReference>
<dbReference type="PANTHER" id="PTHR30616:SF2">
    <property type="entry name" value="PURINE NUCLEOSIDE PHOSPHORYLASE LACC1"/>
    <property type="match status" value="1"/>
</dbReference>
<keyword evidence="5" id="KW-0378">Hydrolase</keyword>
<dbReference type="EMBL" id="FMYU01000004">
    <property type="protein sequence ID" value="SDC31984.1"/>
    <property type="molecule type" value="Genomic_DNA"/>
</dbReference>
<sequence>MIFEDERYRQFGARCVFFDRESGVSNPPFDSLNVSYTVGDLALNVEKNLEIVKKQLNVSTIAMLNQIHSDNIIEYNGEVVDADGFFTDKKGVFLSIKFADCCPVIFMDVKNKIIASVHSGWKGAYLKISQKMLEKLYSLGSKSEDIIVTLGPHICENCYEVKDDVANLFDQKFIKFKDGKKFLSLSSSIIESLVEKGINMNNIVDLKICTYESKDFFSYRRDKLTGRNIGGVFLLDY</sequence>
<comment type="catalytic activity">
    <reaction evidence="8">
        <text>adenosine + phosphate = alpha-D-ribose 1-phosphate + adenine</text>
        <dbReference type="Rhea" id="RHEA:27642"/>
        <dbReference type="ChEBI" id="CHEBI:16335"/>
        <dbReference type="ChEBI" id="CHEBI:16708"/>
        <dbReference type="ChEBI" id="CHEBI:43474"/>
        <dbReference type="ChEBI" id="CHEBI:57720"/>
        <dbReference type="EC" id="2.4.2.1"/>
    </reaction>
    <physiologicalReaction direction="left-to-right" evidence="8">
        <dbReference type="Rhea" id="RHEA:27643"/>
    </physiologicalReaction>
</comment>
<keyword evidence="3" id="KW-0808">Transferase</keyword>